<dbReference type="Pfam" id="PF13537">
    <property type="entry name" value="GATase_7"/>
    <property type="match status" value="1"/>
</dbReference>
<keyword evidence="4 10" id="KW-0547">Nucleotide-binding</keyword>
<evidence type="ECO:0000313" key="13">
    <source>
        <dbReference type="Proteomes" id="UP000272400"/>
    </source>
</evidence>
<reference evidence="12 13" key="1">
    <citation type="submission" date="2018-11" db="EMBL/GenBank/DDBJ databases">
        <title>Sequencing the genomes of 1000 actinobacteria strains.</title>
        <authorList>
            <person name="Klenk H.-P."/>
        </authorList>
    </citation>
    <scope>NUCLEOTIDE SEQUENCE [LARGE SCALE GENOMIC DNA]</scope>
    <source>
        <strain evidence="12 13">DSM 44254</strain>
    </source>
</reference>
<keyword evidence="13" id="KW-1185">Reference proteome</keyword>
<dbReference type="InterPro" id="IPR029055">
    <property type="entry name" value="Ntn_hydrolases_N"/>
</dbReference>
<dbReference type="InterPro" id="IPR051786">
    <property type="entry name" value="ASN_synthetase/amidase"/>
</dbReference>
<proteinExistence type="inferred from homology"/>
<evidence type="ECO:0000313" key="12">
    <source>
        <dbReference type="EMBL" id="ROO86725.1"/>
    </source>
</evidence>
<comment type="pathway">
    <text evidence="1">Amino-acid biosynthesis; L-asparagine biosynthesis; L-asparagine from L-aspartate (L-Gln route): step 1/1.</text>
</comment>
<comment type="caution">
    <text evidence="12">The sequence shown here is derived from an EMBL/GenBank/DDBJ whole genome shotgun (WGS) entry which is preliminary data.</text>
</comment>
<dbReference type="EC" id="6.3.5.4" evidence="3"/>
<dbReference type="Pfam" id="PF00733">
    <property type="entry name" value="Asn_synthase"/>
    <property type="match status" value="1"/>
</dbReference>
<keyword evidence="6 9" id="KW-0061">Asparagine biosynthesis</keyword>
<dbReference type="EMBL" id="RJKE01000001">
    <property type="protein sequence ID" value="ROO86725.1"/>
    <property type="molecule type" value="Genomic_DNA"/>
</dbReference>
<organism evidence="12 13">
    <name type="scientific">Actinocorallia herbida</name>
    <dbReference type="NCBI Taxonomy" id="58109"/>
    <lineage>
        <taxon>Bacteria</taxon>
        <taxon>Bacillati</taxon>
        <taxon>Actinomycetota</taxon>
        <taxon>Actinomycetes</taxon>
        <taxon>Streptosporangiales</taxon>
        <taxon>Thermomonosporaceae</taxon>
        <taxon>Actinocorallia</taxon>
    </lineage>
</organism>
<dbReference type="InterPro" id="IPR017932">
    <property type="entry name" value="GATase_2_dom"/>
</dbReference>
<keyword evidence="9" id="KW-0028">Amino-acid biosynthesis</keyword>
<evidence type="ECO:0000256" key="4">
    <source>
        <dbReference type="ARBA" id="ARBA00022741"/>
    </source>
</evidence>
<protein>
    <recommendedName>
        <fullName evidence="3">asparagine synthase (glutamine-hydrolyzing)</fullName>
        <ecNumber evidence="3">6.3.5.4</ecNumber>
    </recommendedName>
</protein>
<evidence type="ECO:0000256" key="7">
    <source>
        <dbReference type="ARBA" id="ARBA00022962"/>
    </source>
</evidence>
<dbReference type="Gene3D" id="3.60.20.10">
    <property type="entry name" value="Glutamine Phosphoribosylpyrophosphate, subunit 1, domain 1"/>
    <property type="match status" value="1"/>
</dbReference>
<gene>
    <name evidence="12" type="ORF">EDD29_4303</name>
</gene>
<sequence length="586" mass="63596">MCGIGGVLTIGGGEASGANSALFEHALGHRGRSGRGSYTGGRISMHCARHAVIALAEAEQPLHDATGGFVMVGNGEVLNHRDLIPRLTPERRDRLRPGDLQVALELFAAHGPAAFEDLRGPFALAVWDRARERLTLVRDRLGERPLYYFDDGAEFVFASEVRCLEAVLRGRLTHDDTSLLTFLGLGRCTGARTMYREIKALPPGEVLRVDLRDGARARRRLSPVSGLRDGLADPPGDAEVLDLLDQACRRVLVADRPLAVGFSGGIDSTVVLKAAMDRTDVAAVITVFSAADPDEDENLRRARAVARLLGVEVTEVPFALPSFDATLDVLHTTLDQPCAEPLVLHNDALHTAAGAHAGVLLGGHGADEVFGGYARYPVLLADGGRSATRAWMAASPWERWNRAAGWPRLVAELVSPEFAAAVDLPEDALDRPVPYGSAEDTDPVLFGQALDLFRLMAYDNFRATDENGIVRGVEVRSPFFDLDLIAGAFARPVGRRVDAANPKGLLKRRFEGTPLAPAFGARKVGFDDHFPYPAWISGNLPHFSEMIAEGPLVKMGLLRDGVVPRLSELDWRSQWRLFALSAWLTR</sequence>
<dbReference type="AlphaFoldDB" id="A0A3N1CZM1"/>
<dbReference type="InterPro" id="IPR001962">
    <property type="entry name" value="Asn_synthase"/>
</dbReference>
<evidence type="ECO:0000256" key="8">
    <source>
        <dbReference type="ARBA" id="ARBA00048741"/>
    </source>
</evidence>
<dbReference type="CDD" id="cd00712">
    <property type="entry name" value="AsnB"/>
    <property type="match status" value="1"/>
</dbReference>
<evidence type="ECO:0000256" key="6">
    <source>
        <dbReference type="ARBA" id="ARBA00022888"/>
    </source>
</evidence>
<evidence type="ECO:0000256" key="10">
    <source>
        <dbReference type="PIRSR" id="PIRSR001589-2"/>
    </source>
</evidence>
<accession>A0A3N1CZM1</accession>
<dbReference type="PANTHER" id="PTHR43284:SF1">
    <property type="entry name" value="ASPARAGINE SYNTHETASE"/>
    <property type="match status" value="1"/>
</dbReference>
<dbReference type="InterPro" id="IPR014729">
    <property type="entry name" value="Rossmann-like_a/b/a_fold"/>
</dbReference>
<dbReference type="PIRSF" id="PIRSF001589">
    <property type="entry name" value="Asn_synthetase_glu-h"/>
    <property type="match status" value="1"/>
</dbReference>
<feature type="binding site" evidence="10">
    <location>
        <position position="99"/>
    </location>
    <ligand>
        <name>L-glutamine</name>
        <dbReference type="ChEBI" id="CHEBI:58359"/>
    </ligand>
</feature>
<comment type="similarity">
    <text evidence="2">Belongs to the asparagine synthetase family.</text>
</comment>
<dbReference type="Proteomes" id="UP000272400">
    <property type="component" value="Unassembled WGS sequence"/>
</dbReference>
<evidence type="ECO:0000259" key="11">
    <source>
        <dbReference type="PROSITE" id="PS51278"/>
    </source>
</evidence>
<dbReference type="InterPro" id="IPR033738">
    <property type="entry name" value="AsnB_N"/>
</dbReference>
<evidence type="ECO:0000256" key="3">
    <source>
        <dbReference type="ARBA" id="ARBA00012737"/>
    </source>
</evidence>
<dbReference type="InterPro" id="IPR006426">
    <property type="entry name" value="Asn_synth_AEB"/>
</dbReference>
<dbReference type="CDD" id="cd01991">
    <property type="entry name" value="Asn_synthase_B_C"/>
    <property type="match status" value="1"/>
</dbReference>
<evidence type="ECO:0000256" key="9">
    <source>
        <dbReference type="PIRSR" id="PIRSR001589-1"/>
    </source>
</evidence>
<dbReference type="PANTHER" id="PTHR43284">
    <property type="entry name" value="ASPARAGINE SYNTHETASE (GLUTAMINE-HYDROLYZING)"/>
    <property type="match status" value="1"/>
</dbReference>
<dbReference type="Gene3D" id="3.40.50.620">
    <property type="entry name" value="HUPs"/>
    <property type="match status" value="1"/>
</dbReference>
<evidence type="ECO:0000256" key="5">
    <source>
        <dbReference type="ARBA" id="ARBA00022840"/>
    </source>
</evidence>
<comment type="catalytic activity">
    <reaction evidence="8">
        <text>L-aspartate + L-glutamine + ATP + H2O = L-asparagine + L-glutamate + AMP + diphosphate + H(+)</text>
        <dbReference type="Rhea" id="RHEA:12228"/>
        <dbReference type="ChEBI" id="CHEBI:15377"/>
        <dbReference type="ChEBI" id="CHEBI:15378"/>
        <dbReference type="ChEBI" id="CHEBI:29985"/>
        <dbReference type="ChEBI" id="CHEBI:29991"/>
        <dbReference type="ChEBI" id="CHEBI:30616"/>
        <dbReference type="ChEBI" id="CHEBI:33019"/>
        <dbReference type="ChEBI" id="CHEBI:58048"/>
        <dbReference type="ChEBI" id="CHEBI:58359"/>
        <dbReference type="ChEBI" id="CHEBI:456215"/>
        <dbReference type="EC" id="6.3.5.4"/>
    </reaction>
</comment>
<evidence type="ECO:0000256" key="2">
    <source>
        <dbReference type="ARBA" id="ARBA00005752"/>
    </source>
</evidence>
<dbReference type="GO" id="GO:0004066">
    <property type="term" value="F:asparagine synthase (glutamine-hydrolyzing) activity"/>
    <property type="evidence" value="ECO:0007669"/>
    <property type="project" value="UniProtKB-EC"/>
</dbReference>
<dbReference type="PROSITE" id="PS51278">
    <property type="entry name" value="GATASE_TYPE_2"/>
    <property type="match status" value="1"/>
</dbReference>
<name>A0A3N1CZM1_9ACTN</name>
<dbReference type="SUPFAM" id="SSF52402">
    <property type="entry name" value="Adenine nucleotide alpha hydrolases-like"/>
    <property type="match status" value="1"/>
</dbReference>
<dbReference type="SUPFAM" id="SSF56235">
    <property type="entry name" value="N-terminal nucleophile aminohydrolases (Ntn hydrolases)"/>
    <property type="match status" value="1"/>
</dbReference>
<feature type="domain" description="Glutamine amidotransferase type-2" evidence="11">
    <location>
        <begin position="2"/>
        <end position="212"/>
    </location>
</feature>
<dbReference type="GO" id="GO:0006529">
    <property type="term" value="P:asparagine biosynthetic process"/>
    <property type="evidence" value="ECO:0007669"/>
    <property type="project" value="UniProtKB-KW"/>
</dbReference>
<keyword evidence="7 9" id="KW-0315">Glutamine amidotransferase</keyword>
<evidence type="ECO:0000256" key="1">
    <source>
        <dbReference type="ARBA" id="ARBA00005187"/>
    </source>
</evidence>
<feature type="active site" description="For GATase activity" evidence="9">
    <location>
        <position position="2"/>
    </location>
</feature>
<dbReference type="GO" id="GO:0005524">
    <property type="term" value="F:ATP binding"/>
    <property type="evidence" value="ECO:0007669"/>
    <property type="project" value="UniProtKB-KW"/>
</dbReference>
<keyword evidence="5 10" id="KW-0067">ATP-binding</keyword>